<comment type="caution">
    <text evidence="2">The sequence shown here is derived from an EMBL/GenBank/DDBJ whole genome shotgun (WGS) entry which is preliminary data.</text>
</comment>
<proteinExistence type="predicted"/>
<keyword evidence="1" id="KW-1133">Transmembrane helix</keyword>
<evidence type="ECO:0000256" key="1">
    <source>
        <dbReference type="SAM" id="Phobius"/>
    </source>
</evidence>
<name>A0ABU7TT18_9HYPH</name>
<sequence length="110" mass="10873">MAAGYVVAAFLEAAGLVGLVIAVLKMRTERQARAADLRSFLRSGQSPTIDTAGMRRPADAASRAIVVPYTAGRGDGSAAGPSAARAALGRAFMTGGAAPRAGLSGAISAG</sequence>
<gene>
    <name evidence="2" type="ORF">MOTC310_19795</name>
</gene>
<protein>
    <submittedName>
        <fullName evidence="2">Uncharacterized protein</fullName>
    </submittedName>
</protein>
<dbReference type="Proteomes" id="UP001355206">
    <property type="component" value="Unassembled WGS sequence"/>
</dbReference>
<reference evidence="2 3" key="1">
    <citation type="journal article" date="2012" name="Genet. Mol. Biol.">
        <title>Analysis of 16S rRNA and mxaF genes revealing insights into Methylobacterium niche-specific plant association.</title>
        <authorList>
            <person name="Dourado M.N."/>
            <person name="Andreote F.D."/>
            <person name="Dini-Andreote F."/>
            <person name="Conti R."/>
            <person name="Araujo J.M."/>
            <person name="Araujo W.L."/>
        </authorList>
    </citation>
    <scope>NUCLEOTIDE SEQUENCE [LARGE SCALE GENOMIC DNA]</scope>
    <source>
        <strain evidence="2 3">TC3-10</strain>
    </source>
</reference>
<keyword evidence="3" id="KW-1185">Reference proteome</keyword>
<feature type="transmembrane region" description="Helical" evidence="1">
    <location>
        <begin position="6"/>
        <end position="24"/>
    </location>
</feature>
<keyword evidence="1" id="KW-0812">Transmembrane</keyword>
<evidence type="ECO:0000313" key="3">
    <source>
        <dbReference type="Proteomes" id="UP001355206"/>
    </source>
</evidence>
<dbReference type="EMBL" id="MLCA01000010">
    <property type="protein sequence ID" value="MEE7492596.1"/>
    <property type="molecule type" value="Genomic_DNA"/>
</dbReference>
<keyword evidence="1" id="KW-0472">Membrane</keyword>
<evidence type="ECO:0000313" key="2">
    <source>
        <dbReference type="EMBL" id="MEE7492596.1"/>
    </source>
</evidence>
<accession>A0ABU7TT18</accession>
<dbReference type="RefSeq" id="WP_331303039.1">
    <property type="nucleotide sequence ID" value="NZ_MLCA01000010.1"/>
</dbReference>
<organism evidence="2 3">
    <name type="scientific">Methylobacterium oryzae</name>
    <dbReference type="NCBI Taxonomy" id="334852"/>
    <lineage>
        <taxon>Bacteria</taxon>
        <taxon>Pseudomonadati</taxon>
        <taxon>Pseudomonadota</taxon>
        <taxon>Alphaproteobacteria</taxon>
        <taxon>Hyphomicrobiales</taxon>
        <taxon>Methylobacteriaceae</taxon>
        <taxon>Methylobacterium</taxon>
    </lineage>
</organism>